<dbReference type="CDD" id="cd00038">
    <property type="entry name" value="CAP_ED"/>
    <property type="match status" value="2"/>
</dbReference>
<dbReference type="OMA" id="DQWERAN"/>
<feature type="domain" description="Cyclic nucleotide-binding" evidence="9">
    <location>
        <begin position="45"/>
        <end position="166"/>
    </location>
</feature>
<dbReference type="Proteomes" id="UP000001449">
    <property type="component" value="Chromosome 3"/>
</dbReference>
<feature type="binding site" evidence="8">
    <location>
        <position position="116"/>
    </location>
    <ligand>
        <name>3',5'-cyclic AMP</name>
        <dbReference type="ChEBI" id="CHEBI:58165"/>
        <label>1</label>
    </ligand>
</feature>
<evidence type="ECO:0000313" key="11">
    <source>
        <dbReference type="Proteomes" id="UP000001449"/>
    </source>
</evidence>
<sequence>LRKKRRESVCAENIKDNDNAFELKVIEKTESEKERILQILKSNVFFNHLDEDQMKTIQHAMFLVEKTNGDVIINQGDDGDNFYIIDSGIVDVFIKTEGTDESDLVKTCEAGDAFGELAIMYNAPRAASCIAKGDVRLWALDRVSFKVILMKTTIAKRDAYKGFLEKVESFSELTEYEILTIADALVEETFQDGAIICSQGDRGDKFYLIKDGTAVCTKTKNDGTVNEVAILSPGEYFGEIALLTTKTRQATVTAKCALKCLSLERRTFTRVMGSLQELLLKKIPMDI</sequence>
<organism evidence="10 11">
    <name type="scientific">Thalassiosira pseudonana</name>
    <name type="common">Marine diatom</name>
    <name type="synonym">Cyclotella nana</name>
    <dbReference type="NCBI Taxonomy" id="35128"/>
    <lineage>
        <taxon>Eukaryota</taxon>
        <taxon>Sar</taxon>
        <taxon>Stramenopiles</taxon>
        <taxon>Ochrophyta</taxon>
        <taxon>Bacillariophyta</taxon>
        <taxon>Coscinodiscophyceae</taxon>
        <taxon>Thalassiosirophycidae</taxon>
        <taxon>Thalassiosirales</taxon>
        <taxon>Thalassiosiraceae</taxon>
        <taxon>Thalassiosira</taxon>
    </lineage>
</organism>
<gene>
    <name evidence="10" type="ORF">THAPSDRAFT_32880</name>
</gene>
<keyword evidence="5" id="KW-0677">Repeat</keyword>
<dbReference type="EMBL" id="CM000640">
    <property type="protein sequence ID" value="EED94368.1"/>
    <property type="molecule type" value="Genomic_DNA"/>
</dbReference>
<reference evidence="10 11" key="1">
    <citation type="journal article" date="2004" name="Science">
        <title>The genome of the diatom Thalassiosira pseudonana: ecology, evolution, and metabolism.</title>
        <authorList>
            <person name="Armbrust E.V."/>
            <person name="Berges J.A."/>
            <person name="Bowler C."/>
            <person name="Green B.R."/>
            <person name="Martinez D."/>
            <person name="Putnam N.H."/>
            <person name="Zhou S."/>
            <person name="Allen A.E."/>
            <person name="Apt K.E."/>
            <person name="Bechner M."/>
            <person name="Brzezinski M.A."/>
            <person name="Chaal B.K."/>
            <person name="Chiovitti A."/>
            <person name="Davis A.K."/>
            <person name="Demarest M.S."/>
            <person name="Detter J.C."/>
            <person name="Glavina T."/>
            <person name="Goodstein D."/>
            <person name="Hadi M.Z."/>
            <person name="Hellsten U."/>
            <person name="Hildebrand M."/>
            <person name="Jenkins B.D."/>
            <person name="Jurka J."/>
            <person name="Kapitonov V.V."/>
            <person name="Kroger N."/>
            <person name="Lau W.W."/>
            <person name="Lane T.W."/>
            <person name="Larimer F.W."/>
            <person name="Lippmeier J.C."/>
            <person name="Lucas S."/>
            <person name="Medina M."/>
            <person name="Montsant A."/>
            <person name="Obornik M."/>
            <person name="Parker M.S."/>
            <person name="Palenik B."/>
            <person name="Pazour G.J."/>
            <person name="Richardson P.M."/>
            <person name="Rynearson T.A."/>
            <person name="Saito M.A."/>
            <person name="Schwartz D.C."/>
            <person name="Thamatrakoln K."/>
            <person name="Valentin K."/>
            <person name="Vardi A."/>
            <person name="Wilkerson F.P."/>
            <person name="Rokhsar D.S."/>
        </authorList>
    </citation>
    <scope>NUCLEOTIDE SEQUENCE [LARGE SCALE GENOMIC DNA]</scope>
    <source>
        <strain evidence="10 11">CCMP1335</strain>
    </source>
</reference>
<evidence type="ECO:0000256" key="6">
    <source>
        <dbReference type="ARBA" id="ARBA00022741"/>
    </source>
</evidence>
<keyword evidence="3" id="KW-0597">Phosphoprotein</keyword>
<keyword evidence="7 8" id="KW-0114">cAMP</keyword>
<dbReference type="PROSITE" id="PS00888">
    <property type="entry name" value="CNMP_BINDING_1"/>
    <property type="match status" value="2"/>
</dbReference>
<dbReference type="KEGG" id="tps:THAPSDRAFT_32880"/>
<protein>
    <recommendedName>
        <fullName evidence="2">cAMP-dependent protein kinase regulatory subunit</fullName>
    </recommendedName>
</protein>
<keyword evidence="6 8" id="KW-0547">Nucleotide-binding</keyword>
<dbReference type="PRINTS" id="PR00103">
    <property type="entry name" value="CAMPKINASE"/>
</dbReference>
<dbReference type="PaxDb" id="35128-Thaps32880"/>
<evidence type="ECO:0000256" key="3">
    <source>
        <dbReference type="ARBA" id="ARBA00022553"/>
    </source>
</evidence>
<comment type="similarity">
    <text evidence="1">Belongs to the cAMP-dependent kinase regulatory chain family.</text>
</comment>
<feature type="domain" description="Cyclic nucleotide-binding" evidence="9">
    <location>
        <begin position="169"/>
        <end position="273"/>
    </location>
</feature>
<dbReference type="InterPro" id="IPR018490">
    <property type="entry name" value="cNMP-bd_dom_sf"/>
</dbReference>
<dbReference type="GeneID" id="7449504"/>
<reference evidence="10 11" key="2">
    <citation type="journal article" date="2008" name="Nature">
        <title>The Phaeodactylum genome reveals the evolutionary history of diatom genomes.</title>
        <authorList>
            <person name="Bowler C."/>
            <person name="Allen A.E."/>
            <person name="Badger J.H."/>
            <person name="Grimwood J."/>
            <person name="Jabbari K."/>
            <person name="Kuo A."/>
            <person name="Maheswari U."/>
            <person name="Martens C."/>
            <person name="Maumus F."/>
            <person name="Otillar R.P."/>
            <person name="Rayko E."/>
            <person name="Salamov A."/>
            <person name="Vandepoele K."/>
            <person name="Beszteri B."/>
            <person name="Gruber A."/>
            <person name="Heijde M."/>
            <person name="Katinka M."/>
            <person name="Mock T."/>
            <person name="Valentin K."/>
            <person name="Verret F."/>
            <person name="Berges J.A."/>
            <person name="Brownlee C."/>
            <person name="Cadoret J.P."/>
            <person name="Chiovitti A."/>
            <person name="Choi C.J."/>
            <person name="Coesel S."/>
            <person name="De Martino A."/>
            <person name="Detter J.C."/>
            <person name="Durkin C."/>
            <person name="Falciatore A."/>
            <person name="Fournet J."/>
            <person name="Haruta M."/>
            <person name="Huysman M.J."/>
            <person name="Jenkins B.D."/>
            <person name="Jiroutova K."/>
            <person name="Jorgensen R.E."/>
            <person name="Joubert Y."/>
            <person name="Kaplan A."/>
            <person name="Kroger N."/>
            <person name="Kroth P.G."/>
            <person name="La Roche J."/>
            <person name="Lindquist E."/>
            <person name="Lommer M."/>
            <person name="Martin-Jezequel V."/>
            <person name="Lopez P.J."/>
            <person name="Lucas S."/>
            <person name="Mangogna M."/>
            <person name="McGinnis K."/>
            <person name="Medlin L.K."/>
            <person name="Montsant A."/>
            <person name="Oudot-Le Secq M.P."/>
            <person name="Napoli C."/>
            <person name="Obornik M."/>
            <person name="Parker M.S."/>
            <person name="Petit J.L."/>
            <person name="Porcel B.M."/>
            <person name="Poulsen N."/>
            <person name="Robison M."/>
            <person name="Rychlewski L."/>
            <person name="Rynearson T.A."/>
            <person name="Schmutz J."/>
            <person name="Shapiro H."/>
            <person name="Siaut M."/>
            <person name="Stanley M."/>
            <person name="Sussman M.R."/>
            <person name="Taylor A.R."/>
            <person name="Vardi A."/>
            <person name="von Dassow P."/>
            <person name="Vyverman W."/>
            <person name="Willis A."/>
            <person name="Wyrwicz L.S."/>
            <person name="Rokhsar D.S."/>
            <person name="Weissenbach J."/>
            <person name="Armbrust E.V."/>
            <person name="Green B.R."/>
            <person name="Van de Peer Y."/>
            <person name="Grigoriev I.V."/>
        </authorList>
    </citation>
    <scope>NUCLEOTIDE SEQUENCE [LARGE SCALE GENOMIC DNA]</scope>
    <source>
        <strain evidence="10 11">CCMP1335</strain>
    </source>
</reference>
<dbReference type="GO" id="GO:0030552">
    <property type="term" value="F:cAMP binding"/>
    <property type="evidence" value="ECO:0000318"/>
    <property type="project" value="GO_Central"/>
</dbReference>
<evidence type="ECO:0000313" key="10">
    <source>
        <dbReference type="EMBL" id="EED94368.1"/>
    </source>
</evidence>
<dbReference type="SMART" id="SM00100">
    <property type="entry name" value="cNMP"/>
    <property type="match status" value="2"/>
</dbReference>
<dbReference type="PROSITE" id="PS00889">
    <property type="entry name" value="CNMP_BINDING_2"/>
    <property type="match status" value="1"/>
</dbReference>
<dbReference type="RefSeq" id="XP_002288932.1">
    <property type="nucleotide sequence ID" value="XM_002288896.1"/>
</dbReference>
<accession>B8BYF9</accession>
<dbReference type="eggNOG" id="KOG1113">
    <property type="taxonomic scope" value="Eukaryota"/>
</dbReference>
<dbReference type="InterPro" id="IPR014710">
    <property type="entry name" value="RmlC-like_jellyroll"/>
</dbReference>
<evidence type="ECO:0000256" key="1">
    <source>
        <dbReference type="ARBA" id="ARBA00005753"/>
    </source>
</evidence>
<dbReference type="FunFam" id="2.60.120.10:FF:000039">
    <property type="entry name" value="cAMP-dependent protein kinase regulatory subunit"/>
    <property type="match status" value="1"/>
</dbReference>
<dbReference type="InterPro" id="IPR000595">
    <property type="entry name" value="cNMP-bd_dom"/>
</dbReference>
<dbReference type="STRING" id="35128.B8BYF9"/>
<dbReference type="GO" id="GO:0005829">
    <property type="term" value="C:cytosol"/>
    <property type="evidence" value="ECO:0000318"/>
    <property type="project" value="GO_Central"/>
</dbReference>
<evidence type="ECO:0000256" key="5">
    <source>
        <dbReference type="ARBA" id="ARBA00022737"/>
    </source>
</evidence>
<dbReference type="InterPro" id="IPR050503">
    <property type="entry name" value="cAMP-dep_PK_reg_su-like"/>
</dbReference>
<evidence type="ECO:0000256" key="4">
    <source>
        <dbReference type="ARBA" id="ARBA00022566"/>
    </source>
</evidence>
<dbReference type="InterPro" id="IPR012198">
    <property type="entry name" value="cAMP_dep_PK_reg_su"/>
</dbReference>
<dbReference type="InParanoid" id="B8BYF9"/>
<dbReference type="GO" id="GO:0005952">
    <property type="term" value="C:cAMP-dependent protein kinase complex"/>
    <property type="evidence" value="ECO:0000318"/>
    <property type="project" value="GO_Central"/>
</dbReference>
<evidence type="ECO:0000256" key="2">
    <source>
        <dbReference type="ARBA" id="ARBA00020355"/>
    </source>
</evidence>
<dbReference type="PROSITE" id="PS50042">
    <property type="entry name" value="CNMP_BINDING_3"/>
    <property type="match status" value="2"/>
</dbReference>
<feature type="binding site" evidence="8">
    <location>
        <position position="239"/>
    </location>
    <ligand>
        <name>3',5'-cyclic AMP</name>
        <dbReference type="ChEBI" id="CHEBI:58165"/>
        <label>2</label>
    </ligand>
</feature>
<dbReference type="Pfam" id="PF00027">
    <property type="entry name" value="cNMP_binding"/>
    <property type="match status" value="2"/>
</dbReference>
<dbReference type="InterPro" id="IPR018488">
    <property type="entry name" value="cNMP-bd_CS"/>
</dbReference>
<keyword evidence="11" id="KW-1185">Reference proteome</keyword>
<dbReference type="GO" id="GO:0033554">
    <property type="term" value="P:cellular response to stress"/>
    <property type="evidence" value="ECO:0007669"/>
    <property type="project" value="UniProtKB-ARBA"/>
</dbReference>
<dbReference type="HOGENOM" id="CLU_018310_1_1_1"/>
<feature type="non-terminal residue" evidence="10">
    <location>
        <position position="1"/>
    </location>
</feature>
<dbReference type="GO" id="GO:0007189">
    <property type="term" value="P:adenylate cyclase-activating G protein-coupled receptor signaling pathway"/>
    <property type="evidence" value="ECO:0000318"/>
    <property type="project" value="GO_Central"/>
</dbReference>
<dbReference type="PANTHER" id="PTHR11635:SF152">
    <property type="entry name" value="CAMP-DEPENDENT PROTEIN KINASE TYPE I REGULATORY SUBUNIT-RELATED"/>
    <property type="match status" value="1"/>
</dbReference>
<name>B8BYF9_THAPS</name>
<proteinExistence type="inferred from homology"/>
<evidence type="ECO:0000256" key="7">
    <source>
        <dbReference type="ARBA" id="ARBA00023149"/>
    </source>
</evidence>
<dbReference type="Gene3D" id="2.60.120.10">
    <property type="entry name" value="Jelly Rolls"/>
    <property type="match status" value="2"/>
</dbReference>
<dbReference type="GO" id="GO:0034236">
    <property type="term" value="F:protein kinase A catalytic subunit binding"/>
    <property type="evidence" value="ECO:0000318"/>
    <property type="project" value="GO_Central"/>
</dbReference>
<feature type="binding site" evidence="8">
    <location>
        <position position="248"/>
    </location>
    <ligand>
        <name>3',5'-cyclic AMP</name>
        <dbReference type="ChEBI" id="CHEBI:58165"/>
        <label>2</label>
    </ligand>
</feature>
<dbReference type="PANTHER" id="PTHR11635">
    <property type="entry name" value="CAMP-DEPENDENT PROTEIN KINASE REGULATORY CHAIN"/>
    <property type="match status" value="1"/>
</dbReference>
<dbReference type="PIRSF" id="PIRSF000548">
    <property type="entry name" value="PK_regulatory"/>
    <property type="match status" value="1"/>
</dbReference>
<evidence type="ECO:0000259" key="9">
    <source>
        <dbReference type="PROSITE" id="PS50042"/>
    </source>
</evidence>
<dbReference type="GO" id="GO:0004862">
    <property type="term" value="F:cAMP-dependent protein kinase inhibitor activity"/>
    <property type="evidence" value="ECO:0000318"/>
    <property type="project" value="GO_Central"/>
</dbReference>
<keyword evidence="4 8" id="KW-0116">cAMP-binding</keyword>
<dbReference type="SUPFAM" id="SSF51206">
    <property type="entry name" value="cAMP-binding domain-like"/>
    <property type="match status" value="2"/>
</dbReference>
<dbReference type="AlphaFoldDB" id="B8BYF9"/>
<evidence type="ECO:0000256" key="8">
    <source>
        <dbReference type="PIRSR" id="PIRSR000548-1"/>
    </source>
</evidence>
<feature type="binding site" evidence="8">
    <location>
        <position position="125"/>
    </location>
    <ligand>
        <name>3',5'-cyclic AMP</name>
        <dbReference type="ChEBI" id="CHEBI:58165"/>
        <label>1</label>
    </ligand>
</feature>
<dbReference type="FunCoup" id="B8BYF9">
    <property type="interactions" value="37"/>
</dbReference>